<feature type="domain" description="ATP-dependent RecD2 DNA helicase SH3" evidence="6">
    <location>
        <begin position="984"/>
        <end position="1048"/>
    </location>
</feature>
<dbReference type="InterPro" id="IPR050534">
    <property type="entry name" value="Coronavir_polyprotein_1ab"/>
</dbReference>
<dbReference type="SUPFAM" id="SSF52540">
    <property type="entry name" value="P-loop containing nucleoside triphosphate hydrolases"/>
    <property type="match status" value="2"/>
</dbReference>
<accession>A0A388JYR3</accession>
<dbReference type="GO" id="GO:0005524">
    <property type="term" value="F:ATP binding"/>
    <property type="evidence" value="ECO:0007669"/>
    <property type="project" value="UniProtKB-KW"/>
</dbReference>
<dbReference type="Pfam" id="PF14490">
    <property type="entry name" value="HHH_RecD2"/>
    <property type="match status" value="1"/>
</dbReference>
<evidence type="ECO:0008006" key="9">
    <source>
        <dbReference type="Google" id="ProtNLM"/>
    </source>
</evidence>
<proteinExistence type="predicted"/>
<dbReference type="Proteomes" id="UP000265515">
    <property type="component" value="Unassembled WGS sequence"/>
</dbReference>
<organism evidence="7 8">
    <name type="scientific">Chara braunii</name>
    <name type="common">Braun's stonewort</name>
    <dbReference type="NCBI Taxonomy" id="69332"/>
    <lineage>
        <taxon>Eukaryota</taxon>
        <taxon>Viridiplantae</taxon>
        <taxon>Streptophyta</taxon>
        <taxon>Charophyceae</taxon>
        <taxon>Charales</taxon>
        <taxon>Characeae</taxon>
        <taxon>Chara</taxon>
    </lineage>
</organism>
<dbReference type="InterPro" id="IPR027417">
    <property type="entry name" value="P-loop_NTPase"/>
</dbReference>
<dbReference type="AlphaFoldDB" id="A0A388JYR3"/>
<evidence type="ECO:0000259" key="4">
    <source>
        <dbReference type="Pfam" id="PF13538"/>
    </source>
</evidence>
<dbReference type="Gene3D" id="3.40.50.300">
    <property type="entry name" value="P-loop containing nucleotide triphosphate hydrolases"/>
    <property type="match status" value="2"/>
</dbReference>
<dbReference type="InterPro" id="IPR029493">
    <property type="entry name" value="RecD2-like_HHH"/>
</dbReference>
<evidence type="ECO:0000313" key="8">
    <source>
        <dbReference type="Proteomes" id="UP000265515"/>
    </source>
</evidence>
<dbReference type="GO" id="GO:0003678">
    <property type="term" value="F:DNA helicase activity"/>
    <property type="evidence" value="ECO:0007669"/>
    <property type="project" value="UniProtKB-ARBA"/>
</dbReference>
<feature type="compositionally biased region" description="Basic and acidic residues" evidence="3">
    <location>
        <begin position="1168"/>
        <end position="1178"/>
    </location>
</feature>
<dbReference type="Gene3D" id="2.30.30.940">
    <property type="match status" value="1"/>
</dbReference>
<dbReference type="OrthoDB" id="6513042at2759"/>
<dbReference type="Pfam" id="PF13245">
    <property type="entry name" value="AAA_19"/>
    <property type="match status" value="1"/>
</dbReference>
<dbReference type="PANTHER" id="PTHR43788:SF6">
    <property type="entry name" value="DNA HELICASE B"/>
    <property type="match status" value="1"/>
</dbReference>
<feature type="domain" description="ATP-dependent RecD2 DNA helicase-like helix-hairpin-helix" evidence="5">
    <location>
        <begin position="456"/>
        <end position="543"/>
    </location>
</feature>
<dbReference type="Pfam" id="PF14520">
    <property type="entry name" value="HHH_5"/>
    <property type="match status" value="1"/>
</dbReference>
<name>A0A388JYR3_CHABU</name>
<reference evidence="7 8" key="1">
    <citation type="journal article" date="2018" name="Cell">
        <title>The Chara Genome: Secondary Complexity and Implications for Plant Terrestrialization.</title>
        <authorList>
            <person name="Nishiyama T."/>
            <person name="Sakayama H."/>
            <person name="Vries J.D."/>
            <person name="Buschmann H."/>
            <person name="Saint-Marcoux D."/>
            <person name="Ullrich K.K."/>
            <person name="Haas F.B."/>
            <person name="Vanderstraeten L."/>
            <person name="Becker D."/>
            <person name="Lang D."/>
            <person name="Vosolsobe S."/>
            <person name="Rombauts S."/>
            <person name="Wilhelmsson P.K.I."/>
            <person name="Janitza P."/>
            <person name="Kern R."/>
            <person name="Heyl A."/>
            <person name="Rumpler F."/>
            <person name="Villalobos L.I.A.C."/>
            <person name="Clay J.M."/>
            <person name="Skokan R."/>
            <person name="Toyoda A."/>
            <person name="Suzuki Y."/>
            <person name="Kagoshima H."/>
            <person name="Schijlen E."/>
            <person name="Tajeshwar N."/>
            <person name="Catarino B."/>
            <person name="Hetherington A.J."/>
            <person name="Saltykova A."/>
            <person name="Bonnot C."/>
            <person name="Breuninger H."/>
            <person name="Symeonidi A."/>
            <person name="Radhakrishnan G.V."/>
            <person name="Van Nieuwerburgh F."/>
            <person name="Deforce D."/>
            <person name="Chang C."/>
            <person name="Karol K.G."/>
            <person name="Hedrich R."/>
            <person name="Ulvskov P."/>
            <person name="Glockner G."/>
            <person name="Delwiche C.F."/>
            <person name="Petrasek J."/>
            <person name="Van de Peer Y."/>
            <person name="Friml J."/>
            <person name="Beilby M."/>
            <person name="Dolan L."/>
            <person name="Kohara Y."/>
            <person name="Sugano S."/>
            <person name="Fujiyama A."/>
            <person name="Delaux P.-M."/>
            <person name="Quint M."/>
            <person name="TheiBen G."/>
            <person name="Hagemann M."/>
            <person name="Harholt J."/>
            <person name="Dunand C."/>
            <person name="Zachgo S."/>
            <person name="Langdale J."/>
            <person name="Maumus F."/>
            <person name="Straeten D.V.D."/>
            <person name="Gould S.B."/>
            <person name="Rensing S.A."/>
        </authorList>
    </citation>
    <scope>NUCLEOTIDE SEQUENCE [LARGE SCALE GENOMIC DNA]</scope>
    <source>
        <strain evidence="7 8">S276</strain>
    </source>
</reference>
<comment type="caution">
    <text evidence="7">The sequence shown here is derived from an EMBL/GenBank/DDBJ whole genome shotgun (WGS) entry which is preliminary data.</text>
</comment>
<keyword evidence="1" id="KW-0547">Nucleotide-binding</keyword>
<dbReference type="CDD" id="cd17933">
    <property type="entry name" value="DEXSc_RecD-like"/>
    <property type="match status" value="1"/>
</dbReference>
<evidence type="ECO:0000256" key="2">
    <source>
        <dbReference type="ARBA" id="ARBA00022840"/>
    </source>
</evidence>
<feature type="domain" description="UvrD-like helicase C-terminal" evidence="4">
    <location>
        <begin position="1070"/>
        <end position="1118"/>
    </location>
</feature>
<dbReference type="Pfam" id="PF18335">
    <property type="entry name" value="SH3_13"/>
    <property type="match status" value="1"/>
</dbReference>
<gene>
    <name evidence="7" type="ORF">CBR_g34284</name>
</gene>
<evidence type="ECO:0000259" key="5">
    <source>
        <dbReference type="Pfam" id="PF14490"/>
    </source>
</evidence>
<feature type="region of interest" description="Disordered" evidence="3">
    <location>
        <begin position="1168"/>
        <end position="1195"/>
    </location>
</feature>
<evidence type="ECO:0000256" key="3">
    <source>
        <dbReference type="SAM" id="MobiDB-lite"/>
    </source>
</evidence>
<dbReference type="InterPro" id="IPR010994">
    <property type="entry name" value="RuvA_2-like"/>
</dbReference>
<dbReference type="Gene3D" id="1.10.10.2220">
    <property type="match status" value="1"/>
</dbReference>
<dbReference type="PANTHER" id="PTHR43788">
    <property type="entry name" value="DNA2/NAM7 HELICASE FAMILY MEMBER"/>
    <property type="match status" value="1"/>
</dbReference>
<feature type="compositionally biased region" description="Basic residues" evidence="3">
    <location>
        <begin position="755"/>
        <end position="770"/>
    </location>
</feature>
<dbReference type="Gene3D" id="1.10.150.20">
    <property type="entry name" value="5' to 3' exonuclease, C-terminal subdomain"/>
    <property type="match status" value="1"/>
</dbReference>
<evidence type="ECO:0000259" key="6">
    <source>
        <dbReference type="Pfam" id="PF18335"/>
    </source>
</evidence>
<dbReference type="InterPro" id="IPR041451">
    <property type="entry name" value="RecD2_SH13"/>
</dbReference>
<dbReference type="STRING" id="69332.A0A388JYR3"/>
<sequence length="1195" mass="132686">MFPGRDRVSCRLFGQAMESLQLSCAGLEKTLGSVLRKKVAAFPETEALIQRETEARTSLASRWGWGPCKARSRLAKMGTVNGVDGQFQSESRCMAQYTKLTTGSNATHSLGRRNDPLTRGLGLPRNAGLRQEGRQLGRAGDDELVHYVMGHGLRMCAEYNQKIGVRRGLVTLHPCFAVAKANPFQHSVMISHDATSPYMAHGGFMRRGFQDWTLKGGFVKQQNALSCRRNMWTRCNAVTEKGGKKNGASSGRWGGTDTSPGRWSTKRHENEGDMRVDGVVMRIVFRNIETGYMVVRLKPSGNALGEILQNEKVKKASEEGREATKGGRRKKGTGKGNKTKNEVIITVVGCLGGVSEGSAMSFVGKWRESKYGLELVASKSVEIRPSSVADIQRYLAGGVIPGLGPVKAEAMVSAWGDKTLDVLDSEDAITQLCKVKGIGRKIADMIKKEWDARRFERGAMTFLTEHRVPPLLAHYLVLRHGAGTENAVRADPWSATDGVEGWNFLHADELAKAVGVDPNLRSRMQMALDHVLNVASYTEGHSYLPWRTLFSMGMDILHVEGWSAHPERSQLEEAIEVLVEQGRVVIENSGVVSRPTGVNQPSRRRQELEEERRNGWVLGDARCFLRVLHEAETSVAEDLSRRVQRTTPVVLNERVARWVTNVESASGMKLSRAQRESVVAAASAPILILTGGPGCGKTFTTWTIVKLWRAMGKKVQLCAPTGRAAQRLAEAAKLEAKTIHRLLEYKPREGEMNLRKRRKDRPRRGGRCRQRNVDDNEEDDEANLSRLMEAVSDAGPLDEGAMGQFERNSTNLLDASAIVTNAHAINRGVFPNLEKVQLSSDMEVGSWGAETRTSTSSSSEDVINPQTLVERQGRFGDYEGTQSGEGLWKGELLLQEGRTPSSVDTEERHKQTAAAVVKESAQVRSSHILKFQTDCLWVEVPDFRIEDSLKEIISAHLPSIGLDPYKDVQVLSPMRKGPLGTFRLNKGLQELLNAKSESKKELQHGEFIFREGDRVIQQANDYETGVFNGDVGTVLKVDTCEKLVMVKFQLPSGEEKVVAYEPLKMLDLLPAWAITIHKSQGSEYPVVLLPLSNSHDRLLSRKLLYTGLTRAQGLAIIIGPRKPIALAINRVHDEQRNTFLEQRLLKIHNAHQSSIWEREKERILERRELSSGRPRTSEKGYVSEQRGSVANLCEA</sequence>
<feature type="region of interest" description="Disordered" evidence="3">
    <location>
        <begin position="314"/>
        <end position="337"/>
    </location>
</feature>
<dbReference type="EMBL" id="BFEA01000033">
    <property type="protein sequence ID" value="GBG62912.1"/>
    <property type="molecule type" value="Genomic_DNA"/>
</dbReference>
<protein>
    <recommendedName>
        <fullName evidence="9">UvrD-like helicase C-terminal domain-containing protein</fullName>
    </recommendedName>
</protein>
<evidence type="ECO:0000256" key="1">
    <source>
        <dbReference type="ARBA" id="ARBA00022741"/>
    </source>
</evidence>
<feature type="region of interest" description="Disordered" evidence="3">
    <location>
        <begin position="753"/>
        <end position="781"/>
    </location>
</feature>
<dbReference type="Gramene" id="GBG62912">
    <property type="protein sequence ID" value="GBG62912"/>
    <property type="gene ID" value="CBR_g34284"/>
</dbReference>
<feature type="compositionally biased region" description="Basic and acidic residues" evidence="3">
    <location>
        <begin position="314"/>
        <end position="325"/>
    </location>
</feature>
<keyword evidence="8" id="KW-1185">Reference proteome</keyword>
<feature type="region of interest" description="Disordered" evidence="3">
    <location>
        <begin position="240"/>
        <end position="268"/>
    </location>
</feature>
<keyword evidence="2" id="KW-0067">ATP-binding</keyword>
<dbReference type="OMA" id="KKVHPWS"/>
<dbReference type="SUPFAM" id="SSF47781">
    <property type="entry name" value="RuvA domain 2-like"/>
    <property type="match status" value="1"/>
</dbReference>
<dbReference type="InterPro" id="IPR027785">
    <property type="entry name" value="UvrD-like_helicase_C"/>
</dbReference>
<dbReference type="Pfam" id="PF13538">
    <property type="entry name" value="UvrD_C_2"/>
    <property type="match status" value="1"/>
</dbReference>
<evidence type="ECO:0000313" key="7">
    <source>
        <dbReference type="EMBL" id="GBG62912.1"/>
    </source>
</evidence>
<feature type="region of interest" description="Disordered" evidence="3">
    <location>
        <begin position="104"/>
        <end position="125"/>
    </location>
</feature>
<dbReference type="CDD" id="cd18809">
    <property type="entry name" value="SF1_C_RecD"/>
    <property type="match status" value="1"/>
</dbReference>